<dbReference type="EMBL" id="BBTG02000026">
    <property type="protein sequence ID" value="GAO19358.1"/>
    <property type="molecule type" value="Genomic_DNA"/>
</dbReference>
<evidence type="ECO:0000313" key="1">
    <source>
        <dbReference type="EMBL" id="GAO19358.1"/>
    </source>
</evidence>
<name>A0A1B5L6W4_USTVR</name>
<organism evidence="1 2">
    <name type="scientific">Ustilaginoidea virens</name>
    <name type="common">Rice false smut fungus</name>
    <name type="synonym">Villosiclava virens</name>
    <dbReference type="NCBI Taxonomy" id="1159556"/>
    <lineage>
        <taxon>Eukaryota</taxon>
        <taxon>Fungi</taxon>
        <taxon>Dikarya</taxon>
        <taxon>Ascomycota</taxon>
        <taxon>Pezizomycotina</taxon>
        <taxon>Sordariomycetes</taxon>
        <taxon>Hypocreomycetidae</taxon>
        <taxon>Hypocreales</taxon>
        <taxon>Clavicipitaceae</taxon>
        <taxon>Ustilaginoidea</taxon>
    </lineage>
</organism>
<evidence type="ECO:0000313" key="2">
    <source>
        <dbReference type="Proteomes" id="UP000054053"/>
    </source>
</evidence>
<proteinExistence type="predicted"/>
<gene>
    <name evidence="1" type="ORF">UVI_02043680</name>
</gene>
<sequence length="73" mass="7923">MVVVEGSVVVLEELAEDDVSEPVLLEDINAVESSMVVLVEAWVRVLEELVEDVSETILLEEMVVVVGSAVVLE</sequence>
<dbReference type="Proteomes" id="UP000054053">
    <property type="component" value="Unassembled WGS sequence"/>
</dbReference>
<accession>A0A1B5L6W4</accession>
<dbReference type="AlphaFoldDB" id="A0A1B5L6W4"/>
<comment type="caution">
    <text evidence="1">The sequence shown here is derived from an EMBL/GenBank/DDBJ whole genome shotgun (WGS) entry which is preliminary data.</text>
</comment>
<reference evidence="2" key="1">
    <citation type="journal article" date="2016" name="Genome Announc.">
        <title>Genome sequence of Ustilaginoidea virens IPU010, a rice pathogenic fungus causing false smut.</title>
        <authorList>
            <person name="Kumagai T."/>
            <person name="Ishii T."/>
            <person name="Terai G."/>
            <person name="Umemura M."/>
            <person name="Machida M."/>
            <person name="Asai K."/>
        </authorList>
    </citation>
    <scope>NUCLEOTIDE SEQUENCE [LARGE SCALE GENOMIC DNA]</scope>
    <source>
        <strain evidence="2">IPU010</strain>
    </source>
</reference>
<protein>
    <submittedName>
        <fullName evidence="1">Uncharacterized protein</fullName>
    </submittedName>
</protein>